<dbReference type="Pfam" id="PF11452">
    <property type="entry name" value="DUF3000"/>
    <property type="match status" value="1"/>
</dbReference>
<dbReference type="EMBL" id="JAAIIG010000004">
    <property type="protein sequence ID" value="NMM98208.1"/>
    <property type="molecule type" value="Genomic_DNA"/>
</dbReference>
<dbReference type="AlphaFoldDB" id="A0A7Y0HX04"/>
<gene>
    <name evidence="1" type="ORF">G1C97_1157</name>
</gene>
<protein>
    <recommendedName>
        <fullName evidence="3">Permease</fullName>
    </recommendedName>
</protein>
<organism evidence="1 2">
    <name type="scientific">Bifidobacterium olomucense</name>
    <dbReference type="NCBI Taxonomy" id="2675324"/>
    <lineage>
        <taxon>Bacteria</taxon>
        <taxon>Bacillati</taxon>
        <taxon>Actinomycetota</taxon>
        <taxon>Actinomycetes</taxon>
        <taxon>Bifidobacteriales</taxon>
        <taxon>Bifidobacteriaceae</taxon>
        <taxon>Bifidobacterium</taxon>
    </lineage>
</organism>
<reference evidence="1 2" key="1">
    <citation type="submission" date="2020-02" db="EMBL/GenBank/DDBJ databases">
        <title>Characterization of phylogenetic diversity of novel bifidobacterial species isolated in Czech ZOOs.</title>
        <authorList>
            <person name="Lugli G.A."/>
            <person name="Vera N.B."/>
            <person name="Ventura M."/>
        </authorList>
    </citation>
    <scope>NUCLEOTIDE SEQUENCE [LARGE SCALE GENOMIC DNA]</scope>
    <source>
        <strain evidence="1 2">DSM 109959</strain>
    </source>
</reference>
<name>A0A7Y0HX04_9BIFI</name>
<evidence type="ECO:0000313" key="1">
    <source>
        <dbReference type="EMBL" id="NMM98208.1"/>
    </source>
</evidence>
<dbReference type="Proteomes" id="UP000543419">
    <property type="component" value="Unassembled WGS sequence"/>
</dbReference>
<dbReference type="InterPro" id="IPR021555">
    <property type="entry name" value="DUF3000"/>
</dbReference>
<proteinExistence type="predicted"/>
<sequence length="123" mass="13288">MLLYARKPREEWGSCWRCVAFAKSPLDVVENDALTPSMIWESMRDFVIGRAEPGTLAGTVTVTSNTAFGNLSGEPHAGCEIRVSWTPLDGTGLGATMDAGTQVNSWAAFIQSTVGPQEEHDVE</sequence>
<accession>A0A7Y0HX04</accession>
<keyword evidence="2" id="KW-1185">Reference proteome</keyword>
<evidence type="ECO:0000313" key="2">
    <source>
        <dbReference type="Proteomes" id="UP000543419"/>
    </source>
</evidence>
<comment type="caution">
    <text evidence="1">The sequence shown here is derived from an EMBL/GenBank/DDBJ whole genome shotgun (WGS) entry which is preliminary data.</text>
</comment>
<evidence type="ECO:0008006" key="3">
    <source>
        <dbReference type="Google" id="ProtNLM"/>
    </source>
</evidence>